<dbReference type="Proteomes" id="UP000076858">
    <property type="component" value="Unassembled WGS sequence"/>
</dbReference>
<evidence type="ECO:0000313" key="1">
    <source>
        <dbReference type="EMBL" id="KZS07920.1"/>
    </source>
</evidence>
<dbReference type="EMBL" id="LRGB01002384">
    <property type="protein sequence ID" value="KZS07920.1"/>
    <property type="molecule type" value="Genomic_DNA"/>
</dbReference>
<name>A0A164QNQ2_9CRUS</name>
<comment type="caution">
    <text evidence="1">The sequence shown here is derived from an EMBL/GenBank/DDBJ whole genome shotgun (WGS) entry which is preliminary data.</text>
</comment>
<proteinExistence type="predicted"/>
<sequence length="78" mass="9307">MMKSPLQEKNRDSIALSIQHMWSVLAACREKFSFSNRPIRKYKTKGKRIIIIKCREKETDQERKTRRTAISFWTSTCL</sequence>
<organism evidence="1 2">
    <name type="scientific">Daphnia magna</name>
    <dbReference type="NCBI Taxonomy" id="35525"/>
    <lineage>
        <taxon>Eukaryota</taxon>
        <taxon>Metazoa</taxon>
        <taxon>Ecdysozoa</taxon>
        <taxon>Arthropoda</taxon>
        <taxon>Crustacea</taxon>
        <taxon>Branchiopoda</taxon>
        <taxon>Diplostraca</taxon>
        <taxon>Cladocera</taxon>
        <taxon>Anomopoda</taxon>
        <taxon>Daphniidae</taxon>
        <taxon>Daphnia</taxon>
    </lineage>
</organism>
<protein>
    <submittedName>
        <fullName evidence="1">Uncharacterized protein</fullName>
    </submittedName>
</protein>
<evidence type="ECO:0000313" key="2">
    <source>
        <dbReference type="Proteomes" id="UP000076858"/>
    </source>
</evidence>
<keyword evidence="2" id="KW-1185">Reference proteome</keyword>
<dbReference type="PROSITE" id="PS51257">
    <property type="entry name" value="PROKAR_LIPOPROTEIN"/>
    <property type="match status" value="1"/>
</dbReference>
<reference evidence="1 2" key="1">
    <citation type="submission" date="2016-03" db="EMBL/GenBank/DDBJ databases">
        <title>EvidentialGene: Evidence-directed Construction of Genes on Genomes.</title>
        <authorList>
            <person name="Gilbert D.G."/>
            <person name="Choi J.-H."/>
            <person name="Mockaitis K."/>
            <person name="Colbourne J."/>
            <person name="Pfrender M."/>
        </authorList>
    </citation>
    <scope>NUCLEOTIDE SEQUENCE [LARGE SCALE GENOMIC DNA]</scope>
    <source>
        <strain evidence="1 2">Xinb3</strain>
        <tissue evidence="1">Complete organism</tissue>
    </source>
</reference>
<dbReference type="AlphaFoldDB" id="A0A164QNQ2"/>
<accession>A0A164QNQ2</accession>
<gene>
    <name evidence="1" type="ORF">APZ42_028312</name>
</gene>